<keyword evidence="2" id="KW-1133">Transmembrane helix</keyword>
<keyword evidence="2" id="KW-0812">Transmembrane</keyword>
<evidence type="ECO:0000313" key="4">
    <source>
        <dbReference type="Proteomes" id="UP000233766"/>
    </source>
</evidence>
<name>A0A2N3V9V6_9NOCA</name>
<keyword evidence="2" id="KW-0472">Membrane</keyword>
<keyword evidence="4" id="KW-1185">Reference proteome</keyword>
<feature type="transmembrane region" description="Helical" evidence="2">
    <location>
        <begin position="50"/>
        <end position="69"/>
    </location>
</feature>
<feature type="transmembrane region" description="Helical" evidence="2">
    <location>
        <begin position="119"/>
        <end position="140"/>
    </location>
</feature>
<proteinExistence type="predicted"/>
<dbReference type="Proteomes" id="UP000233766">
    <property type="component" value="Unassembled WGS sequence"/>
</dbReference>
<evidence type="ECO:0000256" key="2">
    <source>
        <dbReference type="SAM" id="Phobius"/>
    </source>
</evidence>
<protein>
    <recommendedName>
        <fullName evidence="5">YrhK-like protein</fullName>
    </recommendedName>
</protein>
<feature type="transmembrane region" description="Helical" evidence="2">
    <location>
        <begin position="215"/>
        <end position="238"/>
    </location>
</feature>
<sequence length="253" mass="27214">MLSALGNSVSAADHPGSPARVVPRNDVSRRGRSYARIMTPERRVRLRREAWGFVIGSVFFAVGAVPFYADAVGAVVTNATFFVGAIFFTLAALIQLVLSGRHPARRGSDRAVRSDWWASAVQFAGTLFFNLSTSAALISAVDENARVGSGWRPDARGSVCFLVASALAVVATTERDRLWDPKARVWRCTWLNMMGSVFFAVSAVGAYVIPTTSDFVSQLWANLGTFLGALCFLAAALLSRRDIPAEHAPTAGT</sequence>
<comment type="caution">
    <text evidence="3">The sequence shown here is derived from an EMBL/GenBank/DDBJ whole genome shotgun (WGS) entry which is preliminary data.</text>
</comment>
<reference evidence="3 4" key="1">
    <citation type="submission" date="2017-12" db="EMBL/GenBank/DDBJ databases">
        <title>Sequencing the genomes of 1000 Actinobacteria strains.</title>
        <authorList>
            <person name="Klenk H.-P."/>
        </authorList>
    </citation>
    <scope>NUCLEOTIDE SEQUENCE [LARGE SCALE GENOMIC DNA]</scope>
    <source>
        <strain evidence="3 4">DSM 44489</strain>
    </source>
</reference>
<evidence type="ECO:0000256" key="1">
    <source>
        <dbReference type="SAM" id="MobiDB-lite"/>
    </source>
</evidence>
<feature type="transmembrane region" description="Helical" evidence="2">
    <location>
        <begin position="75"/>
        <end position="98"/>
    </location>
</feature>
<feature type="region of interest" description="Disordered" evidence="1">
    <location>
        <begin position="1"/>
        <end position="24"/>
    </location>
</feature>
<feature type="transmembrane region" description="Helical" evidence="2">
    <location>
        <begin position="155"/>
        <end position="173"/>
    </location>
</feature>
<gene>
    <name evidence="3" type="ORF">ATK86_2721</name>
</gene>
<accession>A0A2N3V9V6</accession>
<dbReference type="EMBL" id="PJMW01000002">
    <property type="protein sequence ID" value="PKV78355.1"/>
    <property type="molecule type" value="Genomic_DNA"/>
</dbReference>
<feature type="transmembrane region" description="Helical" evidence="2">
    <location>
        <begin position="185"/>
        <end position="209"/>
    </location>
</feature>
<evidence type="ECO:0008006" key="5">
    <source>
        <dbReference type="Google" id="ProtNLM"/>
    </source>
</evidence>
<dbReference type="AlphaFoldDB" id="A0A2N3V9V6"/>
<organism evidence="3 4">
    <name type="scientific">Nocardia fluminea</name>
    <dbReference type="NCBI Taxonomy" id="134984"/>
    <lineage>
        <taxon>Bacteria</taxon>
        <taxon>Bacillati</taxon>
        <taxon>Actinomycetota</taxon>
        <taxon>Actinomycetes</taxon>
        <taxon>Mycobacteriales</taxon>
        <taxon>Nocardiaceae</taxon>
        <taxon>Nocardia</taxon>
    </lineage>
</organism>
<feature type="compositionally biased region" description="Polar residues" evidence="1">
    <location>
        <begin position="1"/>
        <end position="10"/>
    </location>
</feature>
<evidence type="ECO:0000313" key="3">
    <source>
        <dbReference type="EMBL" id="PKV78355.1"/>
    </source>
</evidence>